<dbReference type="AlphaFoldDB" id="A0A0C2S9X4"/>
<organism evidence="1 2">
    <name type="scientific">Amanita muscaria (strain Koide BX008)</name>
    <dbReference type="NCBI Taxonomy" id="946122"/>
    <lineage>
        <taxon>Eukaryota</taxon>
        <taxon>Fungi</taxon>
        <taxon>Dikarya</taxon>
        <taxon>Basidiomycota</taxon>
        <taxon>Agaricomycotina</taxon>
        <taxon>Agaricomycetes</taxon>
        <taxon>Agaricomycetidae</taxon>
        <taxon>Agaricales</taxon>
        <taxon>Pluteineae</taxon>
        <taxon>Amanitaceae</taxon>
        <taxon>Amanita</taxon>
    </lineage>
</organism>
<accession>A0A0C2S9X4</accession>
<evidence type="ECO:0000313" key="1">
    <source>
        <dbReference type="EMBL" id="KIL59585.1"/>
    </source>
</evidence>
<keyword evidence="2" id="KW-1185">Reference proteome</keyword>
<dbReference type="EMBL" id="KN818313">
    <property type="protein sequence ID" value="KIL59585.1"/>
    <property type="molecule type" value="Genomic_DNA"/>
</dbReference>
<dbReference type="Proteomes" id="UP000054549">
    <property type="component" value="Unassembled WGS sequence"/>
</dbReference>
<protein>
    <submittedName>
        <fullName evidence="1">Uncharacterized protein</fullName>
    </submittedName>
</protein>
<dbReference type="InParanoid" id="A0A0C2S9X4"/>
<reference evidence="1 2" key="1">
    <citation type="submission" date="2014-04" db="EMBL/GenBank/DDBJ databases">
        <title>Evolutionary Origins and Diversification of the Mycorrhizal Mutualists.</title>
        <authorList>
            <consortium name="DOE Joint Genome Institute"/>
            <consortium name="Mycorrhizal Genomics Consortium"/>
            <person name="Kohler A."/>
            <person name="Kuo A."/>
            <person name="Nagy L.G."/>
            <person name="Floudas D."/>
            <person name="Copeland A."/>
            <person name="Barry K.W."/>
            <person name="Cichocki N."/>
            <person name="Veneault-Fourrey C."/>
            <person name="LaButti K."/>
            <person name="Lindquist E.A."/>
            <person name="Lipzen A."/>
            <person name="Lundell T."/>
            <person name="Morin E."/>
            <person name="Murat C."/>
            <person name="Riley R."/>
            <person name="Ohm R."/>
            <person name="Sun H."/>
            <person name="Tunlid A."/>
            <person name="Henrissat B."/>
            <person name="Grigoriev I.V."/>
            <person name="Hibbett D.S."/>
            <person name="Martin F."/>
        </authorList>
    </citation>
    <scope>NUCLEOTIDE SEQUENCE [LARGE SCALE GENOMIC DNA]</scope>
    <source>
        <strain evidence="1 2">Koide BX008</strain>
    </source>
</reference>
<proteinExistence type="predicted"/>
<sequence length="94" mass="10706">MGNEQSQASPRPDEAAATALGNTNIRTRNLFGNIINSAGIVVRHQISPRRLILTFSRNLTRLTIVCALHSSVMHFAIFKYQICRQFHGNKWKNW</sequence>
<evidence type="ECO:0000313" key="2">
    <source>
        <dbReference type="Proteomes" id="UP000054549"/>
    </source>
</evidence>
<dbReference type="HOGENOM" id="CLU_2385702_0_0_1"/>
<name>A0A0C2S9X4_AMAMK</name>
<gene>
    <name evidence="1" type="ORF">M378DRAFT_1001174</name>
</gene>